<evidence type="ECO:0000256" key="2">
    <source>
        <dbReference type="ARBA" id="ARBA00022475"/>
    </source>
</evidence>
<evidence type="ECO:0000256" key="6">
    <source>
        <dbReference type="SAM" id="Phobius"/>
    </source>
</evidence>
<comment type="subcellular location">
    <subcellularLocation>
        <location evidence="1">Cell membrane</location>
    </subcellularLocation>
</comment>
<keyword evidence="2" id="KW-1003">Cell membrane</keyword>
<keyword evidence="8" id="KW-1185">Reference proteome</keyword>
<sequence length="94" mass="10984">MDFFIQIIKVIFYLGVFGAILYGAKYSTEFLAKRDEKLSRNKNLKVIEKTYISRDKQVLLINCKGREYLIGTSNNNIFLLDKLSKEENDKNDKP</sequence>
<accession>A0ABS4KF59</accession>
<name>A0ABS4KF59_9FIRM</name>
<comment type="caution">
    <text evidence="7">The sequence shown here is derived from an EMBL/GenBank/DDBJ whole genome shotgun (WGS) entry which is preliminary data.</text>
</comment>
<evidence type="ECO:0000256" key="5">
    <source>
        <dbReference type="ARBA" id="ARBA00023136"/>
    </source>
</evidence>
<dbReference type="InterPro" id="IPR022781">
    <property type="entry name" value="Flagellar_biosynth_FliO"/>
</dbReference>
<gene>
    <name evidence="7" type="ORF">J2Z35_000199</name>
</gene>
<evidence type="ECO:0000256" key="4">
    <source>
        <dbReference type="ARBA" id="ARBA00022989"/>
    </source>
</evidence>
<dbReference type="Pfam" id="PF04347">
    <property type="entry name" value="FliO"/>
    <property type="match status" value="1"/>
</dbReference>
<evidence type="ECO:0000256" key="1">
    <source>
        <dbReference type="ARBA" id="ARBA00004236"/>
    </source>
</evidence>
<proteinExistence type="predicted"/>
<dbReference type="EMBL" id="JAGGLI010000001">
    <property type="protein sequence ID" value="MBP2026410.1"/>
    <property type="molecule type" value="Genomic_DNA"/>
</dbReference>
<organism evidence="7 8">
    <name type="scientific">Acetoanaerobium pronyense</name>
    <dbReference type="NCBI Taxonomy" id="1482736"/>
    <lineage>
        <taxon>Bacteria</taxon>
        <taxon>Bacillati</taxon>
        <taxon>Bacillota</taxon>
        <taxon>Clostridia</taxon>
        <taxon>Peptostreptococcales</taxon>
        <taxon>Filifactoraceae</taxon>
        <taxon>Acetoanaerobium</taxon>
    </lineage>
</organism>
<evidence type="ECO:0000313" key="8">
    <source>
        <dbReference type="Proteomes" id="UP001314903"/>
    </source>
</evidence>
<keyword evidence="7" id="KW-0966">Cell projection</keyword>
<keyword evidence="3 6" id="KW-0812">Transmembrane</keyword>
<keyword evidence="4 6" id="KW-1133">Transmembrane helix</keyword>
<keyword evidence="7" id="KW-0282">Flagellum</keyword>
<keyword evidence="7" id="KW-0969">Cilium</keyword>
<dbReference type="RefSeq" id="WP_209658418.1">
    <property type="nucleotide sequence ID" value="NZ_JAGGLI010000001.1"/>
</dbReference>
<evidence type="ECO:0000313" key="7">
    <source>
        <dbReference type="EMBL" id="MBP2026410.1"/>
    </source>
</evidence>
<protein>
    <submittedName>
        <fullName evidence="7">Flagellar protein FliO/FliZ</fullName>
    </submittedName>
</protein>
<evidence type="ECO:0000256" key="3">
    <source>
        <dbReference type="ARBA" id="ARBA00022692"/>
    </source>
</evidence>
<reference evidence="7 8" key="1">
    <citation type="submission" date="2021-03" db="EMBL/GenBank/DDBJ databases">
        <title>Genomic Encyclopedia of Type Strains, Phase IV (KMG-IV): sequencing the most valuable type-strain genomes for metagenomic binning, comparative biology and taxonomic classification.</title>
        <authorList>
            <person name="Goeker M."/>
        </authorList>
    </citation>
    <scope>NUCLEOTIDE SEQUENCE [LARGE SCALE GENOMIC DNA]</scope>
    <source>
        <strain evidence="7 8">DSM 27512</strain>
    </source>
</reference>
<keyword evidence="5 6" id="KW-0472">Membrane</keyword>
<dbReference type="Proteomes" id="UP001314903">
    <property type="component" value="Unassembled WGS sequence"/>
</dbReference>
<feature type="transmembrane region" description="Helical" evidence="6">
    <location>
        <begin position="6"/>
        <end position="24"/>
    </location>
</feature>